<dbReference type="SUPFAM" id="SSF48403">
    <property type="entry name" value="Ankyrin repeat"/>
    <property type="match status" value="2"/>
</dbReference>
<dbReference type="Gene3D" id="3.40.50.300">
    <property type="entry name" value="P-loop containing nucleotide triphosphate hydrolases"/>
    <property type="match status" value="1"/>
</dbReference>
<evidence type="ECO:0000313" key="6">
    <source>
        <dbReference type="Proteomes" id="UP001369815"/>
    </source>
</evidence>
<dbReference type="PROSITE" id="PS50088">
    <property type="entry name" value="ANK_REPEAT"/>
    <property type="match status" value="2"/>
</dbReference>
<feature type="domain" description="Nephrocystin 3-like N-terminal" evidence="4">
    <location>
        <begin position="183"/>
        <end position="348"/>
    </location>
</feature>
<dbReference type="InterPro" id="IPR002110">
    <property type="entry name" value="Ankyrin_rpt"/>
</dbReference>
<dbReference type="InterPro" id="IPR036770">
    <property type="entry name" value="Ankyrin_rpt-contain_sf"/>
</dbReference>
<reference evidence="5 6" key="1">
    <citation type="journal article" date="2024" name="Front Chem Biol">
        <title>Unveiling the potential of Daldinia eschscholtzii MFLUCC 19-0629 through bioactivity and bioinformatics studies for enhanced sustainable agriculture production.</title>
        <authorList>
            <person name="Brooks S."/>
            <person name="Weaver J.A."/>
            <person name="Klomchit A."/>
            <person name="Alharthi S.A."/>
            <person name="Onlamun T."/>
            <person name="Nurani R."/>
            <person name="Vong T.K."/>
            <person name="Alberti F."/>
            <person name="Greco C."/>
        </authorList>
    </citation>
    <scope>NUCLEOTIDE SEQUENCE [LARGE SCALE GENOMIC DNA]</scope>
    <source>
        <strain evidence="5">MFLUCC 19-0629</strain>
    </source>
</reference>
<keyword evidence="2" id="KW-0040">ANK repeat</keyword>
<dbReference type="Gene3D" id="1.25.40.20">
    <property type="entry name" value="Ankyrin repeat-containing domain"/>
    <property type="match status" value="2"/>
</dbReference>
<name>A0AAX6MEU4_9PEZI</name>
<dbReference type="Pfam" id="PF22939">
    <property type="entry name" value="WHD_GPIID"/>
    <property type="match status" value="1"/>
</dbReference>
<evidence type="ECO:0000256" key="1">
    <source>
        <dbReference type="ARBA" id="ARBA00022737"/>
    </source>
</evidence>
<dbReference type="InterPro" id="IPR027417">
    <property type="entry name" value="P-loop_NTPase"/>
</dbReference>
<dbReference type="PANTHER" id="PTHR10039">
    <property type="entry name" value="AMELOGENIN"/>
    <property type="match status" value="1"/>
</dbReference>
<accession>A0AAX6MEU4</accession>
<evidence type="ECO:0008006" key="7">
    <source>
        <dbReference type="Google" id="ProtNLM"/>
    </source>
</evidence>
<gene>
    <name evidence="5" type="ORF">Daesc_007207</name>
</gene>
<dbReference type="SUPFAM" id="SSF52540">
    <property type="entry name" value="P-loop containing nucleoside triphosphate hydrolases"/>
    <property type="match status" value="1"/>
</dbReference>
<dbReference type="Pfam" id="PF12796">
    <property type="entry name" value="Ank_2"/>
    <property type="match status" value="1"/>
</dbReference>
<dbReference type="Pfam" id="PF24883">
    <property type="entry name" value="NPHP3_N"/>
    <property type="match status" value="1"/>
</dbReference>
<feature type="domain" description="GPI inositol-deacylase winged helix" evidence="3">
    <location>
        <begin position="446"/>
        <end position="527"/>
    </location>
</feature>
<evidence type="ECO:0000259" key="3">
    <source>
        <dbReference type="Pfam" id="PF22939"/>
    </source>
</evidence>
<keyword evidence="1" id="KW-0677">Repeat</keyword>
<dbReference type="PROSITE" id="PS50297">
    <property type="entry name" value="ANK_REP_REGION"/>
    <property type="match status" value="2"/>
</dbReference>
<dbReference type="SMART" id="SM00248">
    <property type="entry name" value="ANK"/>
    <property type="match status" value="9"/>
</dbReference>
<feature type="repeat" description="ANK" evidence="2">
    <location>
        <begin position="951"/>
        <end position="984"/>
    </location>
</feature>
<proteinExistence type="predicted"/>
<organism evidence="5 6">
    <name type="scientific">Daldinia eschscholtzii</name>
    <dbReference type="NCBI Taxonomy" id="292717"/>
    <lineage>
        <taxon>Eukaryota</taxon>
        <taxon>Fungi</taxon>
        <taxon>Dikarya</taxon>
        <taxon>Ascomycota</taxon>
        <taxon>Pezizomycotina</taxon>
        <taxon>Sordariomycetes</taxon>
        <taxon>Xylariomycetidae</taxon>
        <taxon>Xylariales</taxon>
        <taxon>Hypoxylaceae</taxon>
        <taxon>Daldinia</taxon>
    </lineage>
</organism>
<sequence length="1294" mass="145113">MEVMGSVASIAQLIEITAKVFHYCVKIIGASKMIDELGHTSSIMLQLLYEVKRQFDADISAAHSRPLGPDDLIRELQACMVDLSRQFEKTSSKGLMQKIRFAHMEKDIQKAIEKASRMNGFLNSWLTLDIKETTKSIDDGVKALNSHVEEEMINGKIDDIVKYYAPISFSEKHGNVIQQRQDGTGQWLLESEEFQDWMQSIGGTLWCSGAPGAGKTVMASIAIEYLRDKVRGSGDGRLAFLYCDYRQRQDQKSSIMLSNLWAQLFRQRGPSATEVEQLSGELTARFDFKPTRTQILNMIRDELTTGAPGKTYIIVDALDECADENERNGFIDSLRSLQPLINVLVTSRTTHFDNVGFTNVRNIRFIPTNEDMSTYIHARIRESKKMSGYVKRRPELEEDIRRLVIERANGIAITLKDLKKEMGRIPEGENVIKDTYDQAMERIRDQGVNIEKFALQVIQWVCFARRPLRLAELLCALSISPDDTELDEDAIGVESDVTNYCAGLVVVEGESKTVRFVHYTTQEYFNSLKDATIFAHSHRKMALTCISFLRLDDLTLSTNGSLSQIWPPQDEAPFFAYAAIHFGYHYVHESRTLDAEGPSCLEDITESLLEFFQRPEHVKRAATSILENIGEYDSNKRFGNSLHWACLNNSVESIKVLLETPELELDGNLAVGHCVGWLPAMVSVAYASLGTLQALLDHGIDIYKKSAHDGRTTLLEEAIWSAQAVKGPGKTILIDAIMQKDATGKLLLLQDIYSSTALIEAVRTADFSVFECIMKYHSRIESTAGRNKAILTVDFHRRTVLHWAVLDSSLAFKNSDRGETSGILRILETLLDTPYASRLLGRRDHKGDTPFGAAIRRNHTQAIEIILKKNDEHKYPKFYPSQLVSGLNLAAQAASSSVIDLLLSKMSDDLLQNPGTDSVLHYAAGGSRPENTEFLLQKLKSLYLHGSPGTEGNRPIHYAAASGNADAVIALSRQKGFNIDCQNDKGQTALHVAADENLIDTCSSLLKAGASINVKDSNGLTPLVIAIKKRFPEIVRIMAQRPITEIVDINDDDVAWIRQQPWGNALIHDPTGSSDLAAEPTRWPQDEEDIITAALCLQRKLATSKQSHASPYIISRILDLAQYWVKSTSIRVSIERGGEVRRWGDPLTPYITSKAINSLSSKPVRRIVFEITSHDQGYCSDPSRGESWTWFTADVHRRGNTFSQSLASPQDQGGATNREIYLVHNHSANLQWHTYTLSWNLEDLTEADAERDSWIKALAPGDRILVLPHARYPGWQNWVRRVRIDVYTTCLRSS</sequence>
<comment type="caution">
    <text evidence="5">The sequence shown here is derived from an EMBL/GenBank/DDBJ whole genome shotgun (WGS) entry which is preliminary data.</text>
</comment>
<keyword evidence="6" id="KW-1185">Reference proteome</keyword>
<protein>
    <recommendedName>
        <fullName evidence="7">NACHT domain-containing protein</fullName>
    </recommendedName>
</protein>
<evidence type="ECO:0000256" key="2">
    <source>
        <dbReference type="PROSITE-ProRule" id="PRU00023"/>
    </source>
</evidence>
<dbReference type="Proteomes" id="UP001369815">
    <property type="component" value="Unassembled WGS sequence"/>
</dbReference>
<feature type="repeat" description="ANK" evidence="2">
    <location>
        <begin position="985"/>
        <end position="1017"/>
    </location>
</feature>
<evidence type="ECO:0000259" key="4">
    <source>
        <dbReference type="Pfam" id="PF24883"/>
    </source>
</evidence>
<dbReference type="EMBL" id="JBANMG010000007">
    <property type="protein sequence ID" value="KAK6950682.1"/>
    <property type="molecule type" value="Genomic_DNA"/>
</dbReference>
<dbReference type="InterPro" id="IPR056884">
    <property type="entry name" value="NPHP3-like_N"/>
</dbReference>
<dbReference type="PANTHER" id="PTHR10039:SF15">
    <property type="entry name" value="NACHT DOMAIN-CONTAINING PROTEIN"/>
    <property type="match status" value="1"/>
</dbReference>
<evidence type="ECO:0000313" key="5">
    <source>
        <dbReference type="EMBL" id="KAK6950682.1"/>
    </source>
</evidence>
<dbReference type="InterPro" id="IPR054471">
    <property type="entry name" value="GPIID_WHD"/>
</dbReference>